<evidence type="ECO:0000256" key="1">
    <source>
        <dbReference type="ARBA" id="ARBA00004651"/>
    </source>
</evidence>
<keyword evidence="8" id="KW-1185">Reference proteome</keyword>
<accession>A0ABT9JQG3</accession>
<dbReference type="Pfam" id="PF03706">
    <property type="entry name" value="LPG_synthase_TM"/>
    <property type="match status" value="1"/>
</dbReference>
<gene>
    <name evidence="7" type="ORF">Q9291_00765</name>
</gene>
<reference evidence="8" key="1">
    <citation type="journal article" date="2019" name="Int. J. Syst. Evol. Microbiol.">
        <title>The Global Catalogue of Microorganisms (GCM) 10K type strain sequencing project: providing services to taxonomists for standard genome sequencing and annotation.</title>
        <authorList>
            <consortium name="The Broad Institute Genomics Platform"/>
            <consortium name="The Broad Institute Genome Sequencing Center for Infectious Disease"/>
            <person name="Wu L."/>
            <person name="Ma J."/>
        </authorList>
    </citation>
    <scope>NUCLEOTIDE SEQUENCE [LARGE SCALE GENOMIC DNA]</scope>
    <source>
        <strain evidence="8">VKM B-3159</strain>
    </source>
</reference>
<keyword evidence="3 6" id="KW-0812">Transmembrane</keyword>
<evidence type="ECO:0000256" key="3">
    <source>
        <dbReference type="ARBA" id="ARBA00022692"/>
    </source>
</evidence>
<evidence type="ECO:0000313" key="7">
    <source>
        <dbReference type="EMBL" id="MDP8566366.1"/>
    </source>
</evidence>
<feature type="transmembrane region" description="Helical" evidence="6">
    <location>
        <begin position="45"/>
        <end position="67"/>
    </location>
</feature>
<feature type="transmembrane region" description="Helical" evidence="6">
    <location>
        <begin position="226"/>
        <end position="245"/>
    </location>
</feature>
<feature type="transmembrane region" description="Helical" evidence="6">
    <location>
        <begin position="257"/>
        <end position="278"/>
    </location>
</feature>
<sequence length="308" mass="34371">MPRHLKRMLHVAGVLLMLLSLWLIFSKVADYRQVLHTHMLSHPQHWLWLGGLSVCHALILNLLGLGWHDNLRHLQQTLSRQQALVIYGISQIGKYLPGNVLHFAGRQWLAQRWQLQQGKVLQATLNEIAGHVLAVGICILVFACLNLAYVTACLQPYLFLTCWWLAGLGVLILILCVESFRHRLWTLISPLLAGFSVPSLGYYLLFHLLGGAMFVWVLHLLTPLPFAMSLAMLAYAIAWLVGFVVPGAPGGLGVREVVLLALLAGVLPESVILLAALANRLFTTLGDIWFFVEAIALRHMCVHAEKLQ</sequence>
<evidence type="ECO:0000313" key="8">
    <source>
        <dbReference type="Proteomes" id="UP001225906"/>
    </source>
</evidence>
<evidence type="ECO:0000256" key="6">
    <source>
        <dbReference type="SAM" id="Phobius"/>
    </source>
</evidence>
<feature type="transmembrane region" description="Helical" evidence="6">
    <location>
        <begin position="157"/>
        <end position="177"/>
    </location>
</feature>
<protein>
    <submittedName>
        <fullName evidence="7">Lysylphosphatidylglycerol synthase domain-containing protein</fullName>
    </submittedName>
</protein>
<comment type="caution">
    <text evidence="7">The sequence shown here is derived from an EMBL/GenBank/DDBJ whole genome shotgun (WGS) entry which is preliminary data.</text>
</comment>
<keyword evidence="5 6" id="KW-0472">Membrane</keyword>
<dbReference type="RefSeq" id="WP_306388072.1">
    <property type="nucleotide sequence ID" value="NZ_JAVCAP010000001.1"/>
</dbReference>
<organism evidence="7 8">
    <name type="scientific">Methylophilus aquaticus</name>
    <dbReference type="NCBI Taxonomy" id="1971610"/>
    <lineage>
        <taxon>Bacteria</taxon>
        <taxon>Pseudomonadati</taxon>
        <taxon>Pseudomonadota</taxon>
        <taxon>Betaproteobacteria</taxon>
        <taxon>Nitrosomonadales</taxon>
        <taxon>Methylophilaceae</taxon>
        <taxon>Methylophilus</taxon>
    </lineage>
</organism>
<comment type="subcellular location">
    <subcellularLocation>
        <location evidence="1">Cell membrane</location>
        <topology evidence="1">Multi-pass membrane protein</topology>
    </subcellularLocation>
</comment>
<dbReference type="EMBL" id="JAVCAP010000001">
    <property type="protein sequence ID" value="MDP8566366.1"/>
    <property type="molecule type" value="Genomic_DNA"/>
</dbReference>
<dbReference type="Proteomes" id="UP001225906">
    <property type="component" value="Unassembled WGS sequence"/>
</dbReference>
<keyword evidence="2" id="KW-1003">Cell membrane</keyword>
<evidence type="ECO:0000256" key="5">
    <source>
        <dbReference type="ARBA" id="ARBA00023136"/>
    </source>
</evidence>
<feature type="transmembrane region" description="Helical" evidence="6">
    <location>
        <begin position="184"/>
        <end position="206"/>
    </location>
</feature>
<feature type="transmembrane region" description="Helical" evidence="6">
    <location>
        <begin position="7"/>
        <end position="25"/>
    </location>
</feature>
<name>A0ABT9JQG3_9PROT</name>
<evidence type="ECO:0000256" key="2">
    <source>
        <dbReference type="ARBA" id="ARBA00022475"/>
    </source>
</evidence>
<evidence type="ECO:0000256" key="4">
    <source>
        <dbReference type="ARBA" id="ARBA00022989"/>
    </source>
</evidence>
<keyword evidence="4 6" id="KW-1133">Transmembrane helix</keyword>
<proteinExistence type="predicted"/>
<feature type="transmembrane region" description="Helical" evidence="6">
    <location>
        <begin position="128"/>
        <end position="151"/>
    </location>
</feature>
<dbReference type="InterPro" id="IPR022791">
    <property type="entry name" value="L-PG_synthase/AglD"/>
</dbReference>